<evidence type="ECO:0000256" key="1">
    <source>
        <dbReference type="SAM" id="SignalP"/>
    </source>
</evidence>
<evidence type="ECO:0000313" key="3">
    <source>
        <dbReference type="Proteomes" id="UP001275664"/>
    </source>
</evidence>
<dbReference type="RefSeq" id="WP_045364382.1">
    <property type="nucleotide sequence ID" value="NZ_JAWXRD010000030.1"/>
</dbReference>
<name>A0ABU4QS33_9ENTR</name>
<protein>
    <submittedName>
        <fullName evidence="2">Uncharacterized protein</fullName>
    </submittedName>
</protein>
<feature type="signal peptide" evidence="1">
    <location>
        <begin position="1"/>
        <end position="19"/>
    </location>
</feature>
<reference evidence="2 3" key="1">
    <citation type="submission" date="2023-11" db="EMBL/GenBank/DDBJ databases">
        <title>Scandinavium wanjuensis sp. nov., isolated from lettuce South Korea.</title>
        <authorList>
            <person name="Park J."/>
            <person name="Park S."/>
            <person name="Oh K.K."/>
            <person name="Cho G.S."/>
            <person name="Franz C.M.A.P."/>
        </authorList>
    </citation>
    <scope>NUCLEOTIDE SEQUENCE [LARGE SCALE GENOMIC DNA]</scope>
    <source>
        <strain evidence="2 3">V105_6</strain>
    </source>
</reference>
<comment type="caution">
    <text evidence="2">The sequence shown here is derived from an EMBL/GenBank/DDBJ whole genome shotgun (WGS) entry which is preliminary data.</text>
</comment>
<evidence type="ECO:0000313" key="2">
    <source>
        <dbReference type="EMBL" id="MDX6041063.1"/>
    </source>
</evidence>
<keyword evidence="1" id="KW-0732">Signal</keyword>
<dbReference type="EMBL" id="JAWXRD010000030">
    <property type="protein sequence ID" value="MDX6041063.1"/>
    <property type="molecule type" value="Genomic_DNA"/>
</dbReference>
<accession>A0ABU4QS33</accession>
<sequence length="116" mass="13219">MKRLLVLLVLLSTSAIAHAKGVEGTYKAEHTKYSFETLVVGPDKFKNRLRYWGVLPDGSNSVYWVVEKVGPGLYRETNVNADNEAIQLLFKNDTVTLQHRHVGKVVDFDLYRKVIE</sequence>
<dbReference type="Proteomes" id="UP001275664">
    <property type="component" value="Unassembled WGS sequence"/>
</dbReference>
<organism evidence="2 3">
    <name type="scientific">Scandinavium lactucae</name>
    <dbReference type="NCBI Taxonomy" id="3095028"/>
    <lineage>
        <taxon>Bacteria</taxon>
        <taxon>Pseudomonadati</taxon>
        <taxon>Pseudomonadota</taxon>
        <taxon>Gammaproteobacteria</taxon>
        <taxon>Enterobacterales</taxon>
        <taxon>Enterobacteriaceae</taxon>
        <taxon>Scandinavium</taxon>
    </lineage>
</organism>
<proteinExistence type="predicted"/>
<feature type="chain" id="PRO_5046944456" evidence="1">
    <location>
        <begin position="20"/>
        <end position="116"/>
    </location>
</feature>
<gene>
    <name evidence="2" type="ORF">SIK69_12790</name>
</gene>
<keyword evidence="3" id="KW-1185">Reference proteome</keyword>